<dbReference type="AlphaFoldDB" id="A0A080Z700"/>
<feature type="non-terminal residue" evidence="1">
    <location>
        <position position="47"/>
    </location>
</feature>
<organism evidence="1 2">
    <name type="scientific">Phytophthora nicotianae P1976</name>
    <dbReference type="NCBI Taxonomy" id="1317066"/>
    <lineage>
        <taxon>Eukaryota</taxon>
        <taxon>Sar</taxon>
        <taxon>Stramenopiles</taxon>
        <taxon>Oomycota</taxon>
        <taxon>Peronosporomycetes</taxon>
        <taxon>Peronosporales</taxon>
        <taxon>Peronosporaceae</taxon>
        <taxon>Phytophthora</taxon>
    </lineage>
</organism>
<dbReference type="Proteomes" id="UP000028582">
    <property type="component" value="Unassembled WGS sequence"/>
</dbReference>
<gene>
    <name evidence="1" type="ORF">F444_19684</name>
</gene>
<reference evidence="1 2" key="1">
    <citation type="submission" date="2013-11" db="EMBL/GenBank/DDBJ databases">
        <title>The Genome Sequence of Phytophthora parasitica P1976.</title>
        <authorList>
            <consortium name="The Broad Institute Genomics Platform"/>
            <person name="Russ C."/>
            <person name="Tyler B."/>
            <person name="Panabieres F."/>
            <person name="Shan W."/>
            <person name="Tripathy S."/>
            <person name="Grunwald N."/>
            <person name="Machado M."/>
            <person name="Johnson C.S."/>
            <person name="Walker B."/>
            <person name="Young S."/>
            <person name="Zeng Q."/>
            <person name="Gargeya S."/>
            <person name="Fitzgerald M."/>
            <person name="Haas B."/>
            <person name="Abouelleil A."/>
            <person name="Allen A.W."/>
            <person name="Alvarado L."/>
            <person name="Arachchi H.M."/>
            <person name="Berlin A.M."/>
            <person name="Chapman S.B."/>
            <person name="Gainer-Dewar J."/>
            <person name="Goldberg J."/>
            <person name="Griggs A."/>
            <person name="Gujja S."/>
            <person name="Hansen M."/>
            <person name="Howarth C."/>
            <person name="Imamovic A."/>
            <person name="Ireland A."/>
            <person name="Larimer J."/>
            <person name="McCowan C."/>
            <person name="Murphy C."/>
            <person name="Pearson M."/>
            <person name="Poon T.W."/>
            <person name="Priest M."/>
            <person name="Roberts A."/>
            <person name="Saif S."/>
            <person name="Shea T."/>
            <person name="Sisk P."/>
            <person name="Sykes S."/>
            <person name="Wortman J."/>
            <person name="Nusbaum C."/>
            <person name="Birren B."/>
        </authorList>
    </citation>
    <scope>NUCLEOTIDE SEQUENCE [LARGE SCALE GENOMIC DNA]</scope>
    <source>
        <strain evidence="1 2">P1976</strain>
    </source>
</reference>
<sequence length="47" mass="5371">MMKMKFDSFSCSIHHPGALHCQLRLSKNISEERDAPEQIVLGSMNPR</sequence>
<protein>
    <submittedName>
        <fullName evidence="1">Uncharacterized protein</fullName>
    </submittedName>
</protein>
<accession>A0A080Z700</accession>
<name>A0A080Z700_PHYNI</name>
<evidence type="ECO:0000313" key="1">
    <source>
        <dbReference type="EMBL" id="ETO62411.1"/>
    </source>
</evidence>
<proteinExistence type="predicted"/>
<comment type="caution">
    <text evidence="1">The sequence shown here is derived from an EMBL/GenBank/DDBJ whole genome shotgun (WGS) entry which is preliminary data.</text>
</comment>
<evidence type="ECO:0000313" key="2">
    <source>
        <dbReference type="Proteomes" id="UP000028582"/>
    </source>
</evidence>
<dbReference type="EMBL" id="ANJA01003600">
    <property type="protein sequence ID" value="ETO62411.1"/>
    <property type="molecule type" value="Genomic_DNA"/>
</dbReference>
<dbReference type="OrthoDB" id="95430at2759"/>